<organism evidence="2 3">
    <name type="scientific">Mesorhizobium australicum</name>
    <dbReference type="NCBI Taxonomy" id="536018"/>
    <lineage>
        <taxon>Bacteria</taxon>
        <taxon>Pseudomonadati</taxon>
        <taxon>Pseudomonadota</taxon>
        <taxon>Alphaproteobacteria</taxon>
        <taxon>Hyphomicrobiales</taxon>
        <taxon>Phyllobacteriaceae</taxon>
        <taxon>Mesorhizobium</taxon>
    </lineage>
</organism>
<dbReference type="Pfam" id="PF00149">
    <property type="entry name" value="Metallophos"/>
    <property type="match status" value="1"/>
</dbReference>
<dbReference type="InterPro" id="IPR050126">
    <property type="entry name" value="Ap4A_hydrolase"/>
</dbReference>
<dbReference type="InterPro" id="IPR004843">
    <property type="entry name" value="Calcineurin-like_PHP"/>
</dbReference>
<dbReference type="AlphaFoldDB" id="A0A1X7NPB0"/>
<dbReference type="PANTHER" id="PTHR42850:SF4">
    <property type="entry name" value="ZINC-DEPENDENT ENDOPOLYPHOSPHATASE"/>
    <property type="match status" value="1"/>
</dbReference>
<dbReference type="PANTHER" id="PTHR42850">
    <property type="entry name" value="METALLOPHOSPHOESTERASE"/>
    <property type="match status" value="1"/>
</dbReference>
<sequence>MTERIGTEGIHLTDAAGPAGLRIYAIGDVHGRLDLLEAMHEAIRTEIDGNPPGDWRIVHVGDYIDRGPDSKGVVDFLIRATGADGRYIALAGNHDAGLVDFLADPNPDSLFARHGGRQTAFSYGVDADFSSHALAHEAAARLRAAMPREHVEFLATLPRSVAFGDFFFCHAGIRPGVPLARQNPEDLIWIRGAFLDSPLLHEKVVVHGHTPSSVPEILPNRVNVDTAAFSTGVLTALSIEGTRKRILQMSADGQRDAWTTP</sequence>
<feature type="domain" description="Calcineurin-like phosphoesterase" evidence="1">
    <location>
        <begin position="21"/>
        <end position="213"/>
    </location>
</feature>
<dbReference type="InterPro" id="IPR029052">
    <property type="entry name" value="Metallo-depent_PP-like"/>
</dbReference>
<gene>
    <name evidence="2" type="ORF">SAMN02982922_2220</name>
</gene>
<dbReference type="RefSeq" id="WP_085464221.1">
    <property type="nucleotide sequence ID" value="NZ_FXBL01000004.1"/>
</dbReference>
<accession>A0A1X7NPB0</accession>
<dbReference type="EMBL" id="FXBL01000004">
    <property type="protein sequence ID" value="SMH39812.1"/>
    <property type="molecule type" value="Genomic_DNA"/>
</dbReference>
<evidence type="ECO:0000313" key="3">
    <source>
        <dbReference type="Proteomes" id="UP000193083"/>
    </source>
</evidence>
<dbReference type="Proteomes" id="UP000193083">
    <property type="component" value="Unassembled WGS sequence"/>
</dbReference>
<keyword evidence="3" id="KW-1185">Reference proteome</keyword>
<dbReference type="Gene3D" id="3.60.21.10">
    <property type="match status" value="1"/>
</dbReference>
<dbReference type="GO" id="GO:0110154">
    <property type="term" value="P:RNA decapping"/>
    <property type="evidence" value="ECO:0007669"/>
    <property type="project" value="TreeGrafter"/>
</dbReference>
<dbReference type="SUPFAM" id="SSF56300">
    <property type="entry name" value="Metallo-dependent phosphatases"/>
    <property type="match status" value="1"/>
</dbReference>
<dbReference type="GO" id="GO:0008803">
    <property type="term" value="F:bis(5'-nucleosyl)-tetraphosphatase (symmetrical) activity"/>
    <property type="evidence" value="ECO:0007669"/>
    <property type="project" value="TreeGrafter"/>
</dbReference>
<dbReference type="GO" id="GO:0016791">
    <property type="term" value="F:phosphatase activity"/>
    <property type="evidence" value="ECO:0007669"/>
    <property type="project" value="TreeGrafter"/>
</dbReference>
<proteinExistence type="predicted"/>
<protein>
    <submittedName>
        <fullName evidence="2">Serine/threonine protein phosphatase 1</fullName>
    </submittedName>
</protein>
<evidence type="ECO:0000259" key="1">
    <source>
        <dbReference type="Pfam" id="PF00149"/>
    </source>
</evidence>
<evidence type="ECO:0000313" key="2">
    <source>
        <dbReference type="EMBL" id="SMH39812.1"/>
    </source>
</evidence>
<name>A0A1X7NPB0_9HYPH</name>
<reference evidence="2 3" key="1">
    <citation type="submission" date="2017-04" db="EMBL/GenBank/DDBJ databases">
        <authorList>
            <person name="Afonso C.L."/>
            <person name="Miller P.J."/>
            <person name="Scott M.A."/>
            <person name="Spackman E."/>
            <person name="Goraichik I."/>
            <person name="Dimitrov K.M."/>
            <person name="Suarez D.L."/>
            <person name="Swayne D.E."/>
        </authorList>
    </citation>
    <scope>NUCLEOTIDE SEQUENCE [LARGE SCALE GENOMIC DNA]</scope>
    <source>
        <strain evidence="2 3">B5P</strain>
    </source>
</reference>
<dbReference type="GO" id="GO:0005737">
    <property type="term" value="C:cytoplasm"/>
    <property type="evidence" value="ECO:0007669"/>
    <property type="project" value="TreeGrafter"/>
</dbReference>